<proteinExistence type="inferred from homology"/>
<comment type="caution">
    <text evidence="8">The sequence shown here is derived from an EMBL/GenBank/DDBJ whole genome shotgun (WGS) entry which is preliminary data.</text>
</comment>
<evidence type="ECO:0000256" key="2">
    <source>
        <dbReference type="ARBA" id="ARBA00006367"/>
    </source>
</evidence>
<evidence type="ECO:0000313" key="9">
    <source>
        <dbReference type="Proteomes" id="UP000034455"/>
    </source>
</evidence>
<evidence type="ECO:0000256" key="7">
    <source>
        <dbReference type="ARBA" id="ARBA00023026"/>
    </source>
</evidence>
<reference evidence="8 9" key="1">
    <citation type="submission" date="2015-03" db="EMBL/GenBank/DDBJ databases">
        <title>Genome Assembly of Staphylococcus cohnii subsp. cohnii strain G22B2.</title>
        <authorList>
            <person name="Nair G."/>
            <person name="Kaur G."/>
            <person name="Khatri I."/>
            <person name="Singh N.K."/>
            <person name="Sathyabama S."/>
            <person name="Maurya S.K."/>
            <person name="Subramanian S."/>
            <person name="Agrewala J.N."/>
            <person name="Mayilraj S."/>
        </authorList>
    </citation>
    <scope>NUCLEOTIDE SEQUENCE [LARGE SCALE GENOMIC DNA]</scope>
    <source>
        <strain evidence="8 9">G22B2</strain>
    </source>
</reference>
<keyword evidence="3" id="KW-0964">Secreted</keyword>
<dbReference type="GO" id="GO:0005576">
    <property type="term" value="C:extracellular region"/>
    <property type="evidence" value="ECO:0007669"/>
    <property type="project" value="UniProtKB-SubCell"/>
</dbReference>
<evidence type="ECO:0000313" key="8">
    <source>
        <dbReference type="EMBL" id="KKI63812.1"/>
    </source>
</evidence>
<evidence type="ECO:0000256" key="1">
    <source>
        <dbReference type="ARBA" id="ARBA00004613"/>
    </source>
</evidence>
<comment type="similarity">
    <text evidence="2">Belongs to the staphylococcal hemolytic protein family.</text>
</comment>
<evidence type="ECO:0000256" key="3">
    <source>
        <dbReference type="ARBA" id="ARBA00022525"/>
    </source>
</evidence>
<dbReference type="GO" id="GO:0031640">
    <property type="term" value="P:killing of cells of another organism"/>
    <property type="evidence" value="ECO:0007669"/>
    <property type="project" value="UniProtKB-KW"/>
</dbReference>
<dbReference type="Pfam" id="PF05480">
    <property type="entry name" value="PSMbeta"/>
    <property type="match status" value="1"/>
</dbReference>
<evidence type="ECO:0000256" key="4">
    <source>
        <dbReference type="ARBA" id="ARBA00022656"/>
    </source>
</evidence>
<accession>A0A0M2NUY2</accession>
<gene>
    <name evidence="8" type="ORF">UF66_0301</name>
</gene>
<dbReference type="AlphaFoldDB" id="A0A0M2NUY2"/>
<organism evidence="8 9">
    <name type="scientific">Staphylococcus cohnii subsp. cohnii</name>
    <dbReference type="NCBI Taxonomy" id="74704"/>
    <lineage>
        <taxon>Bacteria</taxon>
        <taxon>Bacillati</taxon>
        <taxon>Bacillota</taxon>
        <taxon>Bacilli</taxon>
        <taxon>Bacillales</taxon>
        <taxon>Staphylococcaceae</taxon>
        <taxon>Staphylococcus</taxon>
        <taxon>Staphylococcus cohnii species complex</taxon>
    </lineage>
</organism>
<dbReference type="GO" id="GO:0090729">
    <property type="term" value="F:toxin activity"/>
    <property type="evidence" value="ECO:0007669"/>
    <property type="project" value="UniProtKB-KW"/>
</dbReference>
<dbReference type="PATRIC" id="fig|74704.6.peg.310"/>
<evidence type="ECO:0000256" key="5">
    <source>
        <dbReference type="ARBA" id="ARBA00022735"/>
    </source>
</evidence>
<dbReference type="GeneID" id="58098694"/>
<evidence type="ECO:0000256" key="6">
    <source>
        <dbReference type="ARBA" id="ARBA00022852"/>
    </source>
</evidence>
<dbReference type="SMR" id="A0A0M2NUY2"/>
<keyword evidence="5" id="KW-0354">Hemolysis</keyword>
<sequence length="43" mass="4429">MSGIVEAISNAVKSGLDHDWVNMGTSIADVVAKGADFIAGFFS</sequence>
<evidence type="ECO:0008006" key="10">
    <source>
        <dbReference type="Google" id="ProtNLM"/>
    </source>
</evidence>
<dbReference type="InterPro" id="IPR008846">
    <property type="entry name" value="PSMbeta"/>
</dbReference>
<dbReference type="RefSeq" id="WP_019469819.1">
    <property type="nucleotide sequence ID" value="NZ_BKAS01000002.1"/>
</dbReference>
<keyword evidence="6" id="KW-0204">Cytolysis</keyword>
<name>A0A0M2NUY2_STACC</name>
<comment type="subcellular location">
    <subcellularLocation>
        <location evidence="1">Secreted</location>
    </subcellularLocation>
</comment>
<keyword evidence="7" id="KW-0843">Virulence</keyword>
<protein>
    <recommendedName>
        <fullName evidence="10">Beta-class phenol-soluble modulin</fullName>
    </recommendedName>
</protein>
<keyword evidence="4" id="KW-0800">Toxin</keyword>
<dbReference type="Proteomes" id="UP000034455">
    <property type="component" value="Unassembled WGS sequence"/>
</dbReference>
<dbReference type="EMBL" id="LAKJ01000012">
    <property type="protein sequence ID" value="KKI63812.1"/>
    <property type="molecule type" value="Genomic_DNA"/>
</dbReference>